<evidence type="ECO:0000256" key="3">
    <source>
        <dbReference type="ARBA" id="ARBA00022454"/>
    </source>
</evidence>
<dbReference type="GO" id="GO:0030527">
    <property type="term" value="F:structural constituent of chromatin"/>
    <property type="evidence" value="ECO:0007669"/>
    <property type="project" value="InterPro"/>
</dbReference>
<dbReference type="Gene3D" id="1.10.20.10">
    <property type="entry name" value="Histone, subunit A"/>
    <property type="match status" value="1"/>
</dbReference>
<keyword evidence="4" id="KW-0544">Nucleosome core</keyword>
<dbReference type="Proteomes" id="UP000250266">
    <property type="component" value="Unassembled WGS sequence"/>
</dbReference>
<accession>A0A8E2JAU6</accession>
<dbReference type="PRINTS" id="PR00622">
    <property type="entry name" value="HISTONEH3"/>
</dbReference>
<evidence type="ECO:0000313" key="6">
    <source>
        <dbReference type="Proteomes" id="UP000250266"/>
    </source>
</evidence>
<keyword evidence="4" id="KW-0238">DNA-binding</keyword>
<comment type="subcellular location">
    <subcellularLocation>
        <location evidence="1">Chromosome</location>
    </subcellularLocation>
</comment>
<dbReference type="EMBL" id="KV745296">
    <property type="protein sequence ID" value="OCK75602.1"/>
    <property type="molecule type" value="Genomic_DNA"/>
</dbReference>
<feature type="non-terminal residue" evidence="5">
    <location>
        <position position="1"/>
    </location>
</feature>
<keyword evidence="3" id="KW-0158">Chromosome</keyword>
<dbReference type="AlphaFoldDB" id="A0A8E2JAU6"/>
<dbReference type="GO" id="GO:0000786">
    <property type="term" value="C:nucleosome"/>
    <property type="evidence" value="ECO:0007669"/>
    <property type="project" value="UniProtKB-KW"/>
</dbReference>
<evidence type="ECO:0000256" key="1">
    <source>
        <dbReference type="ARBA" id="ARBA00004286"/>
    </source>
</evidence>
<dbReference type="InterPro" id="IPR000164">
    <property type="entry name" value="Histone_H3/CENP-A"/>
</dbReference>
<gene>
    <name evidence="5" type="ORF">K432DRAFT_308131</name>
</gene>
<comment type="similarity">
    <text evidence="2">Belongs to the histone H3 family.</text>
</comment>
<dbReference type="GO" id="GO:0003677">
    <property type="term" value="F:DNA binding"/>
    <property type="evidence" value="ECO:0007669"/>
    <property type="project" value="InterPro"/>
</dbReference>
<organism evidence="5 6">
    <name type="scientific">Lepidopterella palustris CBS 459.81</name>
    <dbReference type="NCBI Taxonomy" id="1314670"/>
    <lineage>
        <taxon>Eukaryota</taxon>
        <taxon>Fungi</taxon>
        <taxon>Dikarya</taxon>
        <taxon>Ascomycota</taxon>
        <taxon>Pezizomycotina</taxon>
        <taxon>Dothideomycetes</taxon>
        <taxon>Pleosporomycetidae</taxon>
        <taxon>Mytilinidiales</taxon>
        <taxon>Argynnaceae</taxon>
        <taxon>Lepidopterella</taxon>
    </lineage>
</organism>
<dbReference type="SUPFAM" id="SSF47113">
    <property type="entry name" value="Histone-fold"/>
    <property type="match status" value="1"/>
</dbReference>
<sequence length="49" mass="5535">LIGRSTGGKAPYKYLPGKAVRKLAPKFGGIKRLRRYKPGTVTLCKIRRY</sequence>
<name>A0A8E2JAU6_9PEZI</name>
<dbReference type="GO" id="GO:0046982">
    <property type="term" value="F:protein heterodimerization activity"/>
    <property type="evidence" value="ECO:0007669"/>
    <property type="project" value="InterPro"/>
</dbReference>
<protein>
    <submittedName>
        <fullName evidence="5">Uncharacterized protein</fullName>
    </submittedName>
</protein>
<proteinExistence type="inferred from homology"/>
<reference evidence="5 6" key="1">
    <citation type="journal article" date="2016" name="Nat. Commun.">
        <title>Ectomycorrhizal ecology is imprinted in the genome of the dominant symbiotic fungus Cenococcum geophilum.</title>
        <authorList>
            <consortium name="DOE Joint Genome Institute"/>
            <person name="Peter M."/>
            <person name="Kohler A."/>
            <person name="Ohm R.A."/>
            <person name="Kuo A."/>
            <person name="Krutzmann J."/>
            <person name="Morin E."/>
            <person name="Arend M."/>
            <person name="Barry K.W."/>
            <person name="Binder M."/>
            <person name="Choi C."/>
            <person name="Clum A."/>
            <person name="Copeland A."/>
            <person name="Grisel N."/>
            <person name="Haridas S."/>
            <person name="Kipfer T."/>
            <person name="LaButti K."/>
            <person name="Lindquist E."/>
            <person name="Lipzen A."/>
            <person name="Maire R."/>
            <person name="Meier B."/>
            <person name="Mihaltcheva S."/>
            <person name="Molinier V."/>
            <person name="Murat C."/>
            <person name="Poggeler S."/>
            <person name="Quandt C.A."/>
            <person name="Sperisen C."/>
            <person name="Tritt A."/>
            <person name="Tisserant E."/>
            <person name="Crous P.W."/>
            <person name="Henrissat B."/>
            <person name="Nehls U."/>
            <person name="Egli S."/>
            <person name="Spatafora J.W."/>
            <person name="Grigoriev I.V."/>
            <person name="Martin F.M."/>
        </authorList>
    </citation>
    <scope>NUCLEOTIDE SEQUENCE [LARGE SCALE GENOMIC DNA]</scope>
    <source>
        <strain evidence="5 6">CBS 459.81</strain>
    </source>
</reference>
<keyword evidence="6" id="KW-1185">Reference proteome</keyword>
<dbReference type="InterPro" id="IPR009072">
    <property type="entry name" value="Histone-fold"/>
</dbReference>
<evidence type="ECO:0000256" key="2">
    <source>
        <dbReference type="ARBA" id="ARBA00010343"/>
    </source>
</evidence>
<evidence type="ECO:0000256" key="4">
    <source>
        <dbReference type="ARBA" id="ARBA00023269"/>
    </source>
</evidence>
<evidence type="ECO:0000313" key="5">
    <source>
        <dbReference type="EMBL" id="OCK75602.1"/>
    </source>
</evidence>